<evidence type="ECO:0000256" key="7">
    <source>
        <dbReference type="ARBA" id="ARBA00022927"/>
    </source>
</evidence>
<evidence type="ECO:0000313" key="13">
    <source>
        <dbReference type="EMBL" id="PRP90569.1"/>
    </source>
</evidence>
<keyword evidence="14" id="KW-1185">Reference proteome</keyword>
<dbReference type="NCBIfam" id="TIGR00739">
    <property type="entry name" value="yajC"/>
    <property type="match status" value="1"/>
</dbReference>
<keyword evidence="4" id="KW-0813">Transport</keyword>
<dbReference type="PANTHER" id="PTHR33909:SF1">
    <property type="entry name" value="SEC TRANSLOCON ACCESSORY COMPLEX SUBUNIT YAJC"/>
    <property type="match status" value="1"/>
</dbReference>
<sequence>MFALSPMLLAEGAAGSPLGGLLPFILMIGVFYFLVLRPMSKQEKERKNRLAELKRGDKIVLTGGLLGRISRVDDDIVIVEIADKVKVRVLKKDVADFEESALAQAKKDRGEKSDDKNKDKDKDKAKDEKAAVDKTKDKADKDESSRKAG</sequence>
<keyword evidence="10 12" id="KW-0472">Membrane</keyword>
<evidence type="ECO:0000256" key="2">
    <source>
        <dbReference type="ARBA" id="ARBA00006742"/>
    </source>
</evidence>
<evidence type="ECO:0000256" key="3">
    <source>
        <dbReference type="ARBA" id="ARBA00014962"/>
    </source>
</evidence>
<dbReference type="AlphaFoldDB" id="A0A2S9XCI5"/>
<comment type="caution">
    <text evidence="13">The sequence shown here is derived from an EMBL/GenBank/DDBJ whole genome shotgun (WGS) entry which is preliminary data.</text>
</comment>
<organism evidence="13 14">
    <name type="scientific">Enhygromyxa salina</name>
    <dbReference type="NCBI Taxonomy" id="215803"/>
    <lineage>
        <taxon>Bacteria</taxon>
        <taxon>Pseudomonadati</taxon>
        <taxon>Myxococcota</taxon>
        <taxon>Polyangia</taxon>
        <taxon>Nannocystales</taxon>
        <taxon>Nannocystaceae</taxon>
        <taxon>Enhygromyxa</taxon>
    </lineage>
</organism>
<evidence type="ECO:0000256" key="1">
    <source>
        <dbReference type="ARBA" id="ARBA00004162"/>
    </source>
</evidence>
<evidence type="ECO:0000256" key="10">
    <source>
        <dbReference type="ARBA" id="ARBA00023136"/>
    </source>
</evidence>
<proteinExistence type="inferred from homology"/>
<feature type="compositionally biased region" description="Basic and acidic residues" evidence="11">
    <location>
        <begin position="105"/>
        <end position="149"/>
    </location>
</feature>
<dbReference type="EMBL" id="PVNK01000278">
    <property type="protein sequence ID" value="PRP90569.1"/>
    <property type="molecule type" value="Genomic_DNA"/>
</dbReference>
<evidence type="ECO:0000256" key="8">
    <source>
        <dbReference type="ARBA" id="ARBA00022989"/>
    </source>
</evidence>
<dbReference type="GO" id="GO:0005886">
    <property type="term" value="C:plasma membrane"/>
    <property type="evidence" value="ECO:0007669"/>
    <property type="project" value="UniProtKB-SubCell"/>
</dbReference>
<dbReference type="OrthoDB" id="9811406at2"/>
<protein>
    <recommendedName>
        <fullName evidence="3">Sec translocon accessory complex subunit YajC</fullName>
    </recommendedName>
</protein>
<keyword evidence="7" id="KW-0653">Protein transport</keyword>
<evidence type="ECO:0000256" key="11">
    <source>
        <dbReference type="SAM" id="MobiDB-lite"/>
    </source>
</evidence>
<comment type="subcellular location">
    <subcellularLocation>
        <location evidence="1">Cell membrane</location>
        <topology evidence="1">Single-pass membrane protein</topology>
    </subcellularLocation>
</comment>
<reference evidence="13 14" key="1">
    <citation type="submission" date="2018-03" db="EMBL/GenBank/DDBJ databases">
        <title>Draft Genome Sequences of the Obligatory Marine Myxobacteria Enhygromyxa salina SWB005.</title>
        <authorList>
            <person name="Poehlein A."/>
            <person name="Moghaddam J.A."/>
            <person name="Harms H."/>
            <person name="Alanjari M."/>
            <person name="Koenig G.M."/>
            <person name="Daniel R."/>
            <person name="Schaeberle T.F."/>
        </authorList>
    </citation>
    <scope>NUCLEOTIDE SEQUENCE [LARGE SCALE GENOMIC DNA]</scope>
    <source>
        <strain evidence="13 14">SWB005</strain>
    </source>
</reference>
<gene>
    <name evidence="13" type="ORF">ENSA5_63720</name>
</gene>
<evidence type="ECO:0000256" key="9">
    <source>
        <dbReference type="ARBA" id="ARBA00023010"/>
    </source>
</evidence>
<evidence type="ECO:0000256" key="12">
    <source>
        <dbReference type="SAM" id="Phobius"/>
    </source>
</evidence>
<accession>A0A2S9XCI5</accession>
<evidence type="ECO:0000256" key="6">
    <source>
        <dbReference type="ARBA" id="ARBA00022692"/>
    </source>
</evidence>
<dbReference type="Pfam" id="PF02699">
    <property type="entry name" value="YajC"/>
    <property type="match status" value="1"/>
</dbReference>
<feature type="transmembrane region" description="Helical" evidence="12">
    <location>
        <begin position="20"/>
        <end position="39"/>
    </location>
</feature>
<keyword evidence="8 12" id="KW-1133">Transmembrane helix</keyword>
<evidence type="ECO:0000256" key="4">
    <source>
        <dbReference type="ARBA" id="ARBA00022448"/>
    </source>
</evidence>
<evidence type="ECO:0000313" key="14">
    <source>
        <dbReference type="Proteomes" id="UP000237968"/>
    </source>
</evidence>
<name>A0A2S9XCI5_9BACT</name>
<dbReference type="PRINTS" id="PR01853">
    <property type="entry name" value="YAJCTRNLCASE"/>
</dbReference>
<keyword evidence="9" id="KW-0811">Translocation</keyword>
<keyword evidence="6 12" id="KW-0812">Transmembrane</keyword>
<evidence type="ECO:0000256" key="5">
    <source>
        <dbReference type="ARBA" id="ARBA00022475"/>
    </source>
</evidence>
<dbReference type="SMART" id="SM01323">
    <property type="entry name" value="YajC"/>
    <property type="match status" value="1"/>
</dbReference>
<dbReference type="GO" id="GO:0015031">
    <property type="term" value="P:protein transport"/>
    <property type="evidence" value="ECO:0007669"/>
    <property type="project" value="UniProtKB-KW"/>
</dbReference>
<dbReference type="PANTHER" id="PTHR33909">
    <property type="entry name" value="SEC TRANSLOCON ACCESSORY COMPLEX SUBUNIT YAJC"/>
    <property type="match status" value="1"/>
</dbReference>
<dbReference type="InterPro" id="IPR003849">
    <property type="entry name" value="Preprotein_translocase_YajC"/>
</dbReference>
<dbReference type="Proteomes" id="UP000237968">
    <property type="component" value="Unassembled WGS sequence"/>
</dbReference>
<comment type="similarity">
    <text evidence="2">Belongs to the YajC family.</text>
</comment>
<keyword evidence="5" id="KW-1003">Cell membrane</keyword>
<feature type="region of interest" description="Disordered" evidence="11">
    <location>
        <begin position="102"/>
        <end position="149"/>
    </location>
</feature>